<organism evidence="2 3">
    <name type="scientific">Methylophaga aminisulfidivorans MP</name>
    <dbReference type="NCBI Taxonomy" id="1026882"/>
    <lineage>
        <taxon>Bacteria</taxon>
        <taxon>Pseudomonadati</taxon>
        <taxon>Pseudomonadota</taxon>
        <taxon>Gammaproteobacteria</taxon>
        <taxon>Thiotrichales</taxon>
        <taxon>Piscirickettsiaceae</taxon>
        <taxon>Methylophaga</taxon>
    </lineage>
</organism>
<accession>F5SW32</accession>
<sequence>MAQRKMNMIPKSHHGNGLMTIATNGANNNQAMTMTKF</sequence>
<name>F5SW32_9GAMM</name>
<dbReference type="AlphaFoldDB" id="F5SW32"/>
<evidence type="ECO:0000313" key="3">
    <source>
        <dbReference type="Proteomes" id="UP000003544"/>
    </source>
</evidence>
<dbReference type="EMBL" id="AFIG01000001">
    <property type="protein sequence ID" value="EGL55753.1"/>
    <property type="molecule type" value="Genomic_DNA"/>
</dbReference>
<protein>
    <submittedName>
        <fullName evidence="2">Uncharacterized protein</fullName>
    </submittedName>
</protein>
<proteinExistence type="predicted"/>
<dbReference type="Proteomes" id="UP000003544">
    <property type="component" value="Unassembled WGS sequence"/>
</dbReference>
<comment type="caution">
    <text evidence="2">The sequence shown here is derived from an EMBL/GenBank/DDBJ whole genome shotgun (WGS) entry which is preliminary data.</text>
</comment>
<reference evidence="2 3" key="1">
    <citation type="journal article" date="2011" name="J. Bacteriol.">
        <title>Draft genome sequence of Methylophaga aminisulfidivorans MP T.</title>
        <authorList>
            <person name="Han G.H."/>
            <person name="Kim W."/>
            <person name="Chun J."/>
            <person name="Kim S.W."/>
        </authorList>
    </citation>
    <scope>NUCLEOTIDE SEQUENCE [LARGE SCALE GENOMIC DNA]</scope>
    <source>
        <strain evidence="3">MP(T)</strain>
    </source>
</reference>
<gene>
    <name evidence="2" type="ORF">MAMP_02747</name>
</gene>
<keyword evidence="3" id="KW-1185">Reference proteome</keyword>
<feature type="region of interest" description="Disordered" evidence="1">
    <location>
        <begin position="1"/>
        <end position="23"/>
    </location>
</feature>
<evidence type="ECO:0000256" key="1">
    <source>
        <dbReference type="SAM" id="MobiDB-lite"/>
    </source>
</evidence>
<evidence type="ECO:0000313" key="2">
    <source>
        <dbReference type="EMBL" id="EGL55753.1"/>
    </source>
</evidence>